<name>A0A1T5NWP8_9BACT</name>
<dbReference type="STRING" id="393003.SAMN05660461_2964"/>
<organism evidence="1 2">
    <name type="scientific">Chitinophaga ginsengisegetis</name>
    <dbReference type="NCBI Taxonomy" id="393003"/>
    <lineage>
        <taxon>Bacteria</taxon>
        <taxon>Pseudomonadati</taxon>
        <taxon>Bacteroidota</taxon>
        <taxon>Chitinophagia</taxon>
        <taxon>Chitinophagales</taxon>
        <taxon>Chitinophagaceae</taxon>
        <taxon>Chitinophaga</taxon>
    </lineage>
</organism>
<accession>A0A1T5NWP8</accession>
<protein>
    <submittedName>
        <fullName evidence="1">Uncharacterized protein</fullName>
    </submittedName>
</protein>
<sequence>MHVSIIPAYVKGKQQRLPDQARSERCDMWVCSVMIPCILKDDK</sequence>
<evidence type="ECO:0000313" key="1">
    <source>
        <dbReference type="EMBL" id="SKD04900.1"/>
    </source>
</evidence>
<evidence type="ECO:0000313" key="2">
    <source>
        <dbReference type="Proteomes" id="UP000190166"/>
    </source>
</evidence>
<dbReference type="AlphaFoldDB" id="A0A1T5NWP8"/>
<keyword evidence="2" id="KW-1185">Reference proteome</keyword>
<reference evidence="1 2" key="1">
    <citation type="submission" date="2017-02" db="EMBL/GenBank/DDBJ databases">
        <authorList>
            <person name="Peterson S.W."/>
        </authorList>
    </citation>
    <scope>NUCLEOTIDE SEQUENCE [LARGE SCALE GENOMIC DNA]</scope>
    <source>
        <strain evidence="1 2">DSM 18108</strain>
    </source>
</reference>
<dbReference type="EMBL" id="FUZZ01000002">
    <property type="protein sequence ID" value="SKD04900.1"/>
    <property type="molecule type" value="Genomic_DNA"/>
</dbReference>
<proteinExistence type="predicted"/>
<dbReference type="Proteomes" id="UP000190166">
    <property type="component" value="Unassembled WGS sequence"/>
</dbReference>
<gene>
    <name evidence="1" type="ORF">SAMN05660461_2964</name>
</gene>